<sequence length="77" mass="8927">MISRWWRWSDASSFRRNSDVSLVGEIWSISHFRRQSGSTRKSTIAITRDMFQLWVKAGRCEREGSAGMPYVSMIALV</sequence>
<reference evidence="1 2" key="1">
    <citation type="journal article" date="2015" name="Proc. Natl. Acad. Sci. U.S.A.">
        <title>The resurrection genome of Boea hygrometrica: A blueprint for survival of dehydration.</title>
        <authorList>
            <person name="Xiao L."/>
            <person name="Yang G."/>
            <person name="Zhang L."/>
            <person name="Yang X."/>
            <person name="Zhao S."/>
            <person name="Ji Z."/>
            <person name="Zhou Q."/>
            <person name="Hu M."/>
            <person name="Wang Y."/>
            <person name="Chen M."/>
            <person name="Xu Y."/>
            <person name="Jin H."/>
            <person name="Xiao X."/>
            <person name="Hu G."/>
            <person name="Bao F."/>
            <person name="Hu Y."/>
            <person name="Wan P."/>
            <person name="Li L."/>
            <person name="Deng X."/>
            <person name="Kuang T."/>
            <person name="Xiang C."/>
            <person name="Zhu J.K."/>
            <person name="Oliver M.J."/>
            <person name="He Y."/>
        </authorList>
    </citation>
    <scope>NUCLEOTIDE SEQUENCE [LARGE SCALE GENOMIC DNA]</scope>
    <source>
        <strain evidence="2">cv. XS01</strain>
    </source>
</reference>
<evidence type="ECO:0000313" key="2">
    <source>
        <dbReference type="Proteomes" id="UP000250235"/>
    </source>
</evidence>
<proteinExistence type="predicted"/>
<organism evidence="1 2">
    <name type="scientific">Dorcoceras hygrometricum</name>
    <dbReference type="NCBI Taxonomy" id="472368"/>
    <lineage>
        <taxon>Eukaryota</taxon>
        <taxon>Viridiplantae</taxon>
        <taxon>Streptophyta</taxon>
        <taxon>Embryophyta</taxon>
        <taxon>Tracheophyta</taxon>
        <taxon>Spermatophyta</taxon>
        <taxon>Magnoliopsida</taxon>
        <taxon>eudicotyledons</taxon>
        <taxon>Gunneridae</taxon>
        <taxon>Pentapetalae</taxon>
        <taxon>asterids</taxon>
        <taxon>lamiids</taxon>
        <taxon>Lamiales</taxon>
        <taxon>Gesneriaceae</taxon>
        <taxon>Didymocarpoideae</taxon>
        <taxon>Trichosporeae</taxon>
        <taxon>Loxocarpinae</taxon>
        <taxon>Dorcoceras</taxon>
    </lineage>
</organism>
<keyword evidence="2" id="KW-1185">Reference proteome</keyword>
<accession>A0A2Z7BTZ9</accession>
<dbReference type="Proteomes" id="UP000250235">
    <property type="component" value="Unassembled WGS sequence"/>
</dbReference>
<dbReference type="EMBL" id="KV004543">
    <property type="protein sequence ID" value="KZV35575.1"/>
    <property type="molecule type" value="Genomic_DNA"/>
</dbReference>
<evidence type="ECO:0000313" key="1">
    <source>
        <dbReference type="EMBL" id="KZV35575.1"/>
    </source>
</evidence>
<name>A0A2Z7BTZ9_9LAMI</name>
<protein>
    <submittedName>
        <fullName evidence="1">Uncharacterized protein</fullName>
    </submittedName>
</protein>
<dbReference type="AlphaFoldDB" id="A0A2Z7BTZ9"/>
<gene>
    <name evidence="1" type="ORF">F511_27865</name>
</gene>